<dbReference type="KEGG" id="ptm:GSPATT00038199001"/>
<dbReference type="OMA" id="FIRYENE"/>
<evidence type="ECO:0000313" key="2">
    <source>
        <dbReference type="EMBL" id="CAK69755.1"/>
    </source>
</evidence>
<accession>A0CG38</accession>
<dbReference type="RefSeq" id="XP_001437152.1">
    <property type="nucleotide sequence ID" value="XM_001437115.1"/>
</dbReference>
<proteinExistence type="predicted"/>
<evidence type="ECO:0000313" key="3">
    <source>
        <dbReference type="Proteomes" id="UP000000600"/>
    </source>
</evidence>
<dbReference type="InParanoid" id="A0CG38"/>
<gene>
    <name evidence="2" type="ORF">GSPATT00038199001</name>
</gene>
<dbReference type="GeneID" id="5022937"/>
<dbReference type="Proteomes" id="UP000000600">
    <property type="component" value="Unassembled WGS sequence"/>
</dbReference>
<feature type="coiled-coil region" evidence="1">
    <location>
        <begin position="340"/>
        <end position="567"/>
    </location>
</feature>
<dbReference type="EMBL" id="CT868072">
    <property type="protein sequence ID" value="CAK69755.1"/>
    <property type="molecule type" value="Genomic_DNA"/>
</dbReference>
<reference evidence="2 3" key="1">
    <citation type="journal article" date="2006" name="Nature">
        <title>Global trends of whole-genome duplications revealed by the ciliate Paramecium tetraurelia.</title>
        <authorList>
            <consortium name="Genoscope"/>
            <person name="Aury J.-M."/>
            <person name="Jaillon O."/>
            <person name="Duret L."/>
            <person name="Noel B."/>
            <person name="Jubin C."/>
            <person name="Porcel B.M."/>
            <person name="Segurens B."/>
            <person name="Daubin V."/>
            <person name="Anthouard V."/>
            <person name="Aiach N."/>
            <person name="Arnaiz O."/>
            <person name="Billaut A."/>
            <person name="Beisson J."/>
            <person name="Blanc I."/>
            <person name="Bouhouche K."/>
            <person name="Camara F."/>
            <person name="Duharcourt S."/>
            <person name="Guigo R."/>
            <person name="Gogendeau D."/>
            <person name="Katinka M."/>
            <person name="Keller A.-M."/>
            <person name="Kissmehl R."/>
            <person name="Klotz C."/>
            <person name="Koll F."/>
            <person name="Le Moue A."/>
            <person name="Lepere C."/>
            <person name="Malinsky S."/>
            <person name="Nowacki M."/>
            <person name="Nowak J.K."/>
            <person name="Plattner H."/>
            <person name="Poulain J."/>
            <person name="Ruiz F."/>
            <person name="Serrano V."/>
            <person name="Zagulski M."/>
            <person name="Dessen P."/>
            <person name="Betermier M."/>
            <person name="Weissenbach J."/>
            <person name="Scarpelli C."/>
            <person name="Schachter V."/>
            <person name="Sperling L."/>
            <person name="Meyer E."/>
            <person name="Cohen J."/>
            <person name="Wincker P."/>
        </authorList>
    </citation>
    <scope>NUCLEOTIDE SEQUENCE [LARGE SCALE GENOMIC DNA]</scope>
    <source>
        <strain evidence="2 3">Stock d4-2</strain>
    </source>
</reference>
<dbReference type="AlphaFoldDB" id="A0CG38"/>
<keyword evidence="1" id="KW-0175">Coiled coil</keyword>
<name>A0CG38_PARTE</name>
<protein>
    <submittedName>
        <fullName evidence="2">Uncharacterized protein</fullName>
    </submittedName>
</protein>
<keyword evidence="3" id="KW-1185">Reference proteome</keyword>
<evidence type="ECO:0000256" key="1">
    <source>
        <dbReference type="SAM" id="Coils"/>
    </source>
</evidence>
<dbReference type="HOGENOM" id="CLU_343711_0_0_1"/>
<sequence>MDPYQQITPMFIKQCLLTSESYNQAKIIKQAVKDNKEQLFQTICITISEVLVLNPVNDPNPPMAKLQAVKLSKDLFDIFNKSFVHLFEIHAIQQFIYYVEFGDPKDSNRGSTIFGQNSETQIKNIGKSLVQFTSECIIAWALFFPKTPSGQTTKFVQIYQSMQSKGYKISGWNYYKENFVRSNQAIIQGEQIVQMPVDENGVILKRQLYFIKGCQQILDYMRNICINNEQWVPDMFKQYQNEIIAKNKDVQKQIDDLRSIKREDLVKQVTEQAIIFESLEKDLLSLTSENYMEFREKYTKNKDNEAQNQVAVQKQIIQKTELHQPSGVNTIEIQQPIIVNDDSKAQYLQLEQEKQQIQEKLSNAQKEFNEYKINSQKVFQQLKDQYDLEIKSNEIERQKQYQEKQNLMNQIEKLKAQLNNGIEQQNNLMIGQLKRDIENLKQEKELKIFNFQQEINQYQQKATEFETIQQNLTLQLNLYNSQILKMQNEYQILKENQQKEKQEFQKQILESRQKEEDMQKQLIIKEEEMQKQLIIKEENYNKLYLNYQALKKENEKQKYEIQQNLQQKQISKDIKPKQLQTFPFPAFFQHFPQIQKFTSEEVPYRQKPISNENLELIFPYLSPQDYFNQKPQKTRKGKEIYLGQDINNFSYLSEKNLIFFKRRCSGTQGILNVSSELEFGLSYLTQESQNKVYFTYGLYIKNQQIAKQNLKVEFLEIESNYLCYLEFQQFQASSDVFSKQLIENQIELIEILIESKVIHLQVLTLQITLFETKSFQISIPICICQQIIYADTNLDKFKKEWKQKNTNIVRTAQLKLNKYVRKDIQSILKLIPKSIILNFNRIQDFEQGIAAVKFGGIGKFKDISFLIKFEIQPNNTFFIYLSCQSAHTNKKDKIEQILKGYAFILQSNS</sequence>
<dbReference type="OrthoDB" id="10527451at2759"/>
<organism evidence="2 3">
    <name type="scientific">Paramecium tetraurelia</name>
    <dbReference type="NCBI Taxonomy" id="5888"/>
    <lineage>
        <taxon>Eukaryota</taxon>
        <taxon>Sar</taxon>
        <taxon>Alveolata</taxon>
        <taxon>Ciliophora</taxon>
        <taxon>Intramacronucleata</taxon>
        <taxon>Oligohymenophorea</taxon>
        <taxon>Peniculida</taxon>
        <taxon>Parameciidae</taxon>
        <taxon>Paramecium</taxon>
    </lineage>
</organism>
<dbReference type="STRING" id="5888.A0CG38"/>